<dbReference type="Proteomes" id="UP000031338">
    <property type="component" value="Unassembled WGS sequence"/>
</dbReference>
<feature type="domain" description="SnoaL-like" evidence="2">
    <location>
        <begin position="11"/>
        <end position="133"/>
    </location>
</feature>
<name>A0A0B8ZCD2_9SPHN</name>
<sequence length="172" mass="19724">MAFDIEAELRDLCARRDIHDALCRYMRGQDRLDPELHRSAFHDDAWVDCGLMQGSADEFVSFAQGFLADLDGSQHIIGQAQISVRGDEASGEVYFYAWHRIREDGEPKDLVVAGRYVDEYTCKNGEWRISRRREIVDWARTDPAADGFLEGNPLVRPGRRGTDFSQTRDWPV</sequence>
<feature type="region of interest" description="Disordered" evidence="1">
    <location>
        <begin position="149"/>
        <end position="172"/>
    </location>
</feature>
<evidence type="ECO:0000256" key="1">
    <source>
        <dbReference type="SAM" id="MobiDB-lite"/>
    </source>
</evidence>
<dbReference type="AlphaFoldDB" id="A0A0B8ZCD2"/>
<feature type="compositionally biased region" description="Polar residues" evidence="1">
    <location>
        <begin position="163"/>
        <end position="172"/>
    </location>
</feature>
<dbReference type="InterPro" id="IPR032710">
    <property type="entry name" value="NTF2-like_dom_sf"/>
</dbReference>
<evidence type="ECO:0000313" key="4">
    <source>
        <dbReference type="Proteomes" id="UP000031338"/>
    </source>
</evidence>
<keyword evidence="4" id="KW-1185">Reference proteome</keyword>
<accession>A0A0B8ZCD2</accession>
<dbReference type="EMBL" id="JRVC01000020">
    <property type="protein sequence ID" value="KHS43889.1"/>
    <property type="molecule type" value="Genomic_DNA"/>
</dbReference>
<dbReference type="PATRIC" id="fig|48936.3.peg.3538"/>
<reference evidence="3 4" key="1">
    <citation type="submission" date="2014-10" db="EMBL/GenBank/DDBJ databases">
        <title>Draft genome sequence of Novosphingobium subterraneum DSM 12447.</title>
        <authorList>
            <person name="Gan H.M."/>
            <person name="Gan H.Y."/>
            <person name="Savka M.A."/>
        </authorList>
    </citation>
    <scope>NUCLEOTIDE SEQUENCE [LARGE SCALE GENOMIC DNA]</scope>
    <source>
        <strain evidence="3 4">DSM 12447</strain>
    </source>
</reference>
<proteinExistence type="predicted"/>
<protein>
    <recommendedName>
        <fullName evidence="2">SnoaL-like domain-containing protein</fullName>
    </recommendedName>
</protein>
<dbReference type="InterPro" id="IPR037401">
    <property type="entry name" value="SnoaL-like"/>
</dbReference>
<gene>
    <name evidence="3" type="ORF">NJ75_03509</name>
</gene>
<dbReference type="SUPFAM" id="SSF54427">
    <property type="entry name" value="NTF2-like"/>
    <property type="match status" value="1"/>
</dbReference>
<dbReference type="RefSeq" id="WP_039336765.1">
    <property type="nucleotide sequence ID" value="NZ_JBNNWK010000018.1"/>
</dbReference>
<dbReference type="Gene3D" id="3.10.450.50">
    <property type="match status" value="1"/>
</dbReference>
<comment type="caution">
    <text evidence="3">The sequence shown here is derived from an EMBL/GenBank/DDBJ whole genome shotgun (WGS) entry which is preliminary data.</text>
</comment>
<dbReference type="Pfam" id="PF13577">
    <property type="entry name" value="SnoaL_4"/>
    <property type="match status" value="1"/>
</dbReference>
<dbReference type="STRING" id="48936.NJ75_03509"/>
<evidence type="ECO:0000313" key="3">
    <source>
        <dbReference type="EMBL" id="KHS43889.1"/>
    </source>
</evidence>
<organism evidence="3 4">
    <name type="scientific">Novosphingobium subterraneum</name>
    <dbReference type="NCBI Taxonomy" id="48936"/>
    <lineage>
        <taxon>Bacteria</taxon>
        <taxon>Pseudomonadati</taxon>
        <taxon>Pseudomonadota</taxon>
        <taxon>Alphaproteobacteria</taxon>
        <taxon>Sphingomonadales</taxon>
        <taxon>Sphingomonadaceae</taxon>
        <taxon>Novosphingobium</taxon>
    </lineage>
</organism>
<evidence type="ECO:0000259" key="2">
    <source>
        <dbReference type="Pfam" id="PF13577"/>
    </source>
</evidence>